<dbReference type="AlphaFoldDB" id="A0A8S3DXA6"/>
<protein>
    <submittedName>
        <fullName evidence="1">Uncharacterized protein</fullName>
    </submittedName>
</protein>
<accession>A0A8S3DXA6</accession>
<name>A0A8S3DXA6_9BILA</name>
<dbReference type="EMBL" id="CAJOBI010222759">
    <property type="protein sequence ID" value="CAF5045451.1"/>
    <property type="molecule type" value="Genomic_DNA"/>
</dbReference>
<feature type="non-terminal residue" evidence="1">
    <location>
        <position position="1"/>
    </location>
</feature>
<gene>
    <name evidence="1" type="ORF">SMN809_LOCUS58879</name>
</gene>
<evidence type="ECO:0000313" key="1">
    <source>
        <dbReference type="EMBL" id="CAF5045451.1"/>
    </source>
</evidence>
<sequence length="75" mass="8746">ILIQDWLSSVYEDMPESSWDVQTAREYHIHLAQGAKQAGVKIIYCMPLNPDIMETLENTQVHYMRVSDDYSENIN</sequence>
<proteinExistence type="predicted"/>
<reference evidence="1" key="1">
    <citation type="submission" date="2021-02" db="EMBL/GenBank/DDBJ databases">
        <authorList>
            <person name="Nowell W R."/>
        </authorList>
    </citation>
    <scope>NUCLEOTIDE SEQUENCE</scope>
</reference>
<dbReference type="Proteomes" id="UP000676336">
    <property type="component" value="Unassembled WGS sequence"/>
</dbReference>
<feature type="non-terminal residue" evidence="1">
    <location>
        <position position="75"/>
    </location>
</feature>
<organism evidence="1 2">
    <name type="scientific">Rotaria magnacalcarata</name>
    <dbReference type="NCBI Taxonomy" id="392030"/>
    <lineage>
        <taxon>Eukaryota</taxon>
        <taxon>Metazoa</taxon>
        <taxon>Spiralia</taxon>
        <taxon>Gnathifera</taxon>
        <taxon>Rotifera</taxon>
        <taxon>Eurotatoria</taxon>
        <taxon>Bdelloidea</taxon>
        <taxon>Philodinida</taxon>
        <taxon>Philodinidae</taxon>
        <taxon>Rotaria</taxon>
    </lineage>
</organism>
<comment type="caution">
    <text evidence="1">The sequence shown here is derived from an EMBL/GenBank/DDBJ whole genome shotgun (WGS) entry which is preliminary data.</text>
</comment>
<evidence type="ECO:0000313" key="2">
    <source>
        <dbReference type="Proteomes" id="UP000676336"/>
    </source>
</evidence>